<dbReference type="SUPFAM" id="SSF48317">
    <property type="entry name" value="Acid phosphatase/Vanadium-dependent haloperoxidase"/>
    <property type="match status" value="1"/>
</dbReference>
<dbReference type="EMBL" id="CAMPGE010022689">
    <property type="protein sequence ID" value="CAI2380715.1"/>
    <property type="molecule type" value="Genomic_DNA"/>
</dbReference>
<dbReference type="AlphaFoldDB" id="A0AAD1XX53"/>
<comment type="caution">
    <text evidence="3">The sequence shown here is derived from an EMBL/GenBank/DDBJ whole genome shotgun (WGS) entry which is preliminary data.</text>
</comment>
<feature type="transmembrane region" description="Helical" evidence="1">
    <location>
        <begin position="128"/>
        <end position="146"/>
    </location>
</feature>
<feature type="transmembrane region" description="Helical" evidence="1">
    <location>
        <begin position="105"/>
        <end position="121"/>
    </location>
</feature>
<evidence type="ECO:0000313" key="3">
    <source>
        <dbReference type="EMBL" id="CAI2380715.1"/>
    </source>
</evidence>
<feature type="transmembrane region" description="Helical" evidence="1">
    <location>
        <begin position="33"/>
        <end position="55"/>
    </location>
</feature>
<evidence type="ECO:0000313" key="4">
    <source>
        <dbReference type="Proteomes" id="UP001295684"/>
    </source>
</evidence>
<dbReference type="InterPro" id="IPR000326">
    <property type="entry name" value="PAP2/HPO"/>
</dbReference>
<sequence>MVNHCDECPYYFDLLNVCPIVPFSQAGEQPWEFLISFVMVLASTNVLFNFASVFYTTTNWINKIHLLPIYAVPLLLSELVLKFVLNQPRPDGACADTPGMPSGHAVASGLIFAIVCVLQMTKLIPKTYAFLYISIAVLQAYSRIHLGYHDYLQVFVGFSLGTSSALILMMFFPIYPKKDELNTKEEKLVVDQDYLYQIAMANQSPASQMV</sequence>
<dbReference type="PANTHER" id="PTHR14969">
    <property type="entry name" value="SPHINGOSINE-1-PHOSPHATE PHOSPHOHYDROLASE"/>
    <property type="match status" value="1"/>
</dbReference>
<dbReference type="SMART" id="SM00014">
    <property type="entry name" value="acidPPc"/>
    <property type="match status" value="1"/>
</dbReference>
<protein>
    <recommendedName>
        <fullName evidence="2">Phosphatidic acid phosphatase type 2/haloperoxidase domain-containing protein</fullName>
    </recommendedName>
</protein>
<dbReference type="Gene3D" id="1.20.144.10">
    <property type="entry name" value="Phosphatidic acid phosphatase type 2/haloperoxidase"/>
    <property type="match status" value="1"/>
</dbReference>
<feature type="transmembrane region" description="Helical" evidence="1">
    <location>
        <begin position="152"/>
        <end position="175"/>
    </location>
</feature>
<dbReference type="Pfam" id="PF01569">
    <property type="entry name" value="PAP2"/>
    <property type="match status" value="1"/>
</dbReference>
<feature type="domain" description="Phosphatidic acid phosphatase type 2/haloperoxidase" evidence="2">
    <location>
        <begin position="62"/>
        <end position="169"/>
    </location>
</feature>
<keyword evidence="1" id="KW-0472">Membrane</keyword>
<keyword evidence="1" id="KW-1133">Transmembrane helix</keyword>
<feature type="transmembrane region" description="Helical" evidence="1">
    <location>
        <begin position="67"/>
        <end position="85"/>
    </location>
</feature>
<proteinExistence type="predicted"/>
<organism evidence="3 4">
    <name type="scientific">Euplotes crassus</name>
    <dbReference type="NCBI Taxonomy" id="5936"/>
    <lineage>
        <taxon>Eukaryota</taxon>
        <taxon>Sar</taxon>
        <taxon>Alveolata</taxon>
        <taxon>Ciliophora</taxon>
        <taxon>Intramacronucleata</taxon>
        <taxon>Spirotrichea</taxon>
        <taxon>Hypotrichia</taxon>
        <taxon>Euplotida</taxon>
        <taxon>Euplotidae</taxon>
        <taxon>Moneuplotes</taxon>
    </lineage>
</organism>
<reference evidence="3" key="1">
    <citation type="submission" date="2023-07" db="EMBL/GenBank/DDBJ databases">
        <authorList>
            <consortium name="AG Swart"/>
            <person name="Singh M."/>
            <person name="Singh A."/>
            <person name="Seah K."/>
            <person name="Emmerich C."/>
        </authorList>
    </citation>
    <scope>NUCLEOTIDE SEQUENCE</scope>
    <source>
        <strain evidence="3">DP1</strain>
    </source>
</reference>
<keyword evidence="1" id="KW-0812">Transmembrane</keyword>
<dbReference type="Proteomes" id="UP001295684">
    <property type="component" value="Unassembled WGS sequence"/>
</dbReference>
<dbReference type="GO" id="GO:0042392">
    <property type="term" value="F:sphingosine-1-phosphate phosphatase activity"/>
    <property type="evidence" value="ECO:0007669"/>
    <property type="project" value="TreeGrafter"/>
</dbReference>
<dbReference type="PANTHER" id="PTHR14969:SF13">
    <property type="entry name" value="AT30094P"/>
    <property type="match status" value="1"/>
</dbReference>
<evidence type="ECO:0000256" key="1">
    <source>
        <dbReference type="SAM" id="Phobius"/>
    </source>
</evidence>
<name>A0AAD1XX53_EUPCR</name>
<dbReference type="CDD" id="cd01610">
    <property type="entry name" value="PAP2_like"/>
    <property type="match status" value="1"/>
</dbReference>
<keyword evidence="4" id="KW-1185">Reference proteome</keyword>
<accession>A0AAD1XX53</accession>
<evidence type="ECO:0000259" key="2">
    <source>
        <dbReference type="SMART" id="SM00014"/>
    </source>
</evidence>
<gene>
    <name evidence="3" type="ORF">ECRASSUSDP1_LOCUS22155</name>
</gene>
<dbReference type="InterPro" id="IPR036938">
    <property type="entry name" value="PAP2/HPO_sf"/>
</dbReference>